<name>A0A9P0D064_9CUCU</name>
<dbReference type="GO" id="GO:0046983">
    <property type="term" value="F:protein dimerization activity"/>
    <property type="evidence" value="ECO:0007669"/>
    <property type="project" value="InterPro"/>
</dbReference>
<keyword evidence="3" id="KW-1185">Reference proteome</keyword>
<dbReference type="InterPro" id="IPR012337">
    <property type="entry name" value="RNaseH-like_sf"/>
</dbReference>
<dbReference type="PANTHER" id="PTHR47611:SF3">
    <property type="entry name" value="HAT C-TERMINAL DIMERISATION DOMAIN-CONTAINING PROTEIN"/>
    <property type="match status" value="1"/>
</dbReference>
<evidence type="ECO:0000313" key="3">
    <source>
        <dbReference type="Proteomes" id="UP001153636"/>
    </source>
</evidence>
<gene>
    <name evidence="2" type="ORF">PSYICH_LOCUS10700</name>
</gene>
<reference evidence="2" key="1">
    <citation type="submission" date="2022-01" db="EMBL/GenBank/DDBJ databases">
        <authorList>
            <person name="King R."/>
        </authorList>
    </citation>
    <scope>NUCLEOTIDE SEQUENCE</scope>
</reference>
<evidence type="ECO:0000313" key="2">
    <source>
        <dbReference type="EMBL" id="CAH1109423.1"/>
    </source>
</evidence>
<dbReference type="OrthoDB" id="3062869at2759"/>
<dbReference type="SUPFAM" id="SSF53098">
    <property type="entry name" value="Ribonuclease H-like"/>
    <property type="match status" value="1"/>
</dbReference>
<dbReference type="InterPro" id="IPR008906">
    <property type="entry name" value="HATC_C_dom"/>
</dbReference>
<dbReference type="EMBL" id="OV651816">
    <property type="protein sequence ID" value="CAH1109423.1"/>
    <property type="molecule type" value="Genomic_DNA"/>
</dbReference>
<organism evidence="2 3">
    <name type="scientific">Psylliodes chrysocephalus</name>
    <dbReference type="NCBI Taxonomy" id="3402493"/>
    <lineage>
        <taxon>Eukaryota</taxon>
        <taxon>Metazoa</taxon>
        <taxon>Ecdysozoa</taxon>
        <taxon>Arthropoda</taxon>
        <taxon>Hexapoda</taxon>
        <taxon>Insecta</taxon>
        <taxon>Pterygota</taxon>
        <taxon>Neoptera</taxon>
        <taxon>Endopterygota</taxon>
        <taxon>Coleoptera</taxon>
        <taxon>Polyphaga</taxon>
        <taxon>Cucujiformia</taxon>
        <taxon>Chrysomeloidea</taxon>
        <taxon>Chrysomelidae</taxon>
        <taxon>Galerucinae</taxon>
        <taxon>Alticini</taxon>
        <taxon>Psylliodes</taxon>
    </lineage>
</organism>
<sequence>MEVYKTSVSEGEEEAMEEDSIWKSFEAKVVKNTSTVAASIIEMKQYAEENNIKRKDDPLKWWKIREAVYPNLSKLAKKYLGVTATSVPSERVFSKAGQVVSVRRSRLKPKNVEKVVYLNGNAHSF</sequence>
<dbReference type="Proteomes" id="UP001153636">
    <property type="component" value="Chromosome 4"/>
</dbReference>
<proteinExistence type="predicted"/>
<feature type="domain" description="HAT C-terminal dimerisation" evidence="1">
    <location>
        <begin position="42"/>
        <end position="121"/>
    </location>
</feature>
<evidence type="ECO:0000259" key="1">
    <source>
        <dbReference type="Pfam" id="PF05699"/>
    </source>
</evidence>
<dbReference type="Pfam" id="PF05699">
    <property type="entry name" value="Dimer_Tnp_hAT"/>
    <property type="match status" value="1"/>
</dbReference>
<dbReference type="AlphaFoldDB" id="A0A9P0D064"/>
<protein>
    <recommendedName>
        <fullName evidence="1">HAT C-terminal dimerisation domain-containing protein</fullName>
    </recommendedName>
</protein>
<accession>A0A9P0D064</accession>
<dbReference type="PANTHER" id="PTHR47611">
    <property type="entry name" value="HAT DIMERISATION DOMAIN, C-TERMINAL"/>
    <property type="match status" value="1"/>
</dbReference>